<dbReference type="AlphaFoldDB" id="A0A8I1WBQ0"/>
<proteinExistence type="predicted"/>
<sequence length="231" mass="26170">MRQSAAAVTTTYNSHSATVVQMADARRPRKQLNDGAVAVFNEIFKQFRVIFPALTVSVKSQSDLDTLRAQWVMAFLENGIASLEQVEAGMSAARRQNSPYLPSPGQFISWCRLGEFQSAGLPDSNELYNMLMKYCAERSLYDSPEEYPWPSNAAYWMITKLYDVMRSQGLSESETRKRCSTELSDMASRIRAGEEIPKPIKQVAKLYIPVTKEAGMAKIAEIKRRFFRSRV</sequence>
<comment type="caution">
    <text evidence="1">The sequence shown here is derived from an EMBL/GenBank/DDBJ whole genome shotgun (WGS) entry which is preliminary data.</text>
</comment>
<dbReference type="Pfam" id="PF06992">
    <property type="entry name" value="Phage_lambda_P"/>
    <property type="match status" value="1"/>
</dbReference>
<accession>A0A8I1WBQ0</accession>
<evidence type="ECO:0000313" key="1">
    <source>
        <dbReference type="EMBL" id="MBO1109414.1"/>
    </source>
</evidence>
<name>A0A8I1WBQ0_PLESH</name>
<dbReference type="Proteomes" id="UP000664658">
    <property type="component" value="Unassembled WGS sequence"/>
</dbReference>
<dbReference type="InterPro" id="IPR009731">
    <property type="entry name" value="P-like"/>
</dbReference>
<dbReference type="EMBL" id="JAFNAA010000018">
    <property type="protein sequence ID" value="MBO1109414.1"/>
    <property type="molecule type" value="Genomic_DNA"/>
</dbReference>
<organism evidence="1 2">
    <name type="scientific">Plesiomonas shigelloides</name>
    <name type="common">Aeromonas shigelloides</name>
    <dbReference type="NCBI Taxonomy" id="703"/>
    <lineage>
        <taxon>Bacteria</taxon>
        <taxon>Pseudomonadati</taxon>
        <taxon>Pseudomonadota</taxon>
        <taxon>Gammaproteobacteria</taxon>
        <taxon>Enterobacterales</taxon>
        <taxon>Enterobacteriaceae</taxon>
        <taxon>Plesiomonas</taxon>
    </lineage>
</organism>
<reference evidence="1" key="1">
    <citation type="submission" date="2021-03" db="EMBL/GenBank/DDBJ databases">
        <title>Plesiomonas shigelloides zfcc0051, isolated from zebrafish feces.</title>
        <authorList>
            <person name="Vanderhoek Z."/>
            <person name="Gaulke C."/>
        </authorList>
    </citation>
    <scope>NUCLEOTIDE SEQUENCE</scope>
    <source>
        <strain evidence="1">Zfcc0051</strain>
    </source>
</reference>
<dbReference type="RefSeq" id="WP_207542548.1">
    <property type="nucleotide sequence ID" value="NZ_JAFNAA010000018.1"/>
</dbReference>
<gene>
    <name evidence="1" type="ORF">J2R62_14565</name>
</gene>
<evidence type="ECO:0000313" key="2">
    <source>
        <dbReference type="Proteomes" id="UP000664658"/>
    </source>
</evidence>
<dbReference type="GO" id="GO:0006270">
    <property type="term" value="P:DNA replication initiation"/>
    <property type="evidence" value="ECO:0007669"/>
    <property type="project" value="InterPro"/>
</dbReference>
<protein>
    <submittedName>
        <fullName evidence="1">DNA replication protein</fullName>
    </submittedName>
</protein>